<dbReference type="STRING" id="995034.SAMN05216219_1597"/>
<dbReference type="CDD" id="cd00093">
    <property type="entry name" value="HTH_XRE"/>
    <property type="match status" value="1"/>
</dbReference>
<organism evidence="2 3">
    <name type="scientific">Mycetocola miduiensis</name>
    <dbReference type="NCBI Taxonomy" id="995034"/>
    <lineage>
        <taxon>Bacteria</taxon>
        <taxon>Bacillati</taxon>
        <taxon>Actinomycetota</taxon>
        <taxon>Actinomycetes</taxon>
        <taxon>Micrococcales</taxon>
        <taxon>Microbacteriaceae</taxon>
        <taxon>Mycetocola</taxon>
    </lineage>
</organism>
<reference evidence="3" key="1">
    <citation type="submission" date="2016-10" db="EMBL/GenBank/DDBJ databases">
        <authorList>
            <person name="Varghese N."/>
            <person name="Submissions S."/>
        </authorList>
    </citation>
    <scope>NUCLEOTIDE SEQUENCE [LARGE SCALE GENOMIC DNA]</scope>
    <source>
        <strain evidence="3">CGMCC 1.11101</strain>
    </source>
</reference>
<dbReference type="SUPFAM" id="SSF47413">
    <property type="entry name" value="lambda repressor-like DNA-binding domains"/>
    <property type="match status" value="1"/>
</dbReference>
<dbReference type="GO" id="GO:0003677">
    <property type="term" value="F:DNA binding"/>
    <property type="evidence" value="ECO:0007669"/>
    <property type="project" value="InterPro"/>
</dbReference>
<proteinExistence type="predicted"/>
<dbReference type="InterPro" id="IPR010982">
    <property type="entry name" value="Lambda_DNA-bd_dom_sf"/>
</dbReference>
<sequence length="94" mass="9951">MFATLACVPSVKKTPGAYSRNIAAILRREAELQGVSQTALGESIGLSQAQISRIFGGKRVLDVDQVQGLCDLLGLPFESVMQEAAQAVARDSSD</sequence>
<dbReference type="Gene3D" id="1.10.260.40">
    <property type="entry name" value="lambda repressor-like DNA-binding domains"/>
    <property type="match status" value="1"/>
</dbReference>
<dbReference type="SMART" id="SM00530">
    <property type="entry name" value="HTH_XRE"/>
    <property type="match status" value="1"/>
</dbReference>
<evidence type="ECO:0000313" key="2">
    <source>
        <dbReference type="EMBL" id="SFN67117.1"/>
    </source>
</evidence>
<gene>
    <name evidence="2" type="ORF">SAMN05216219_1597</name>
</gene>
<evidence type="ECO:0000259" key="1">
    <source>
        <dbReference type="PROSITE" id="PS50943"/>
    </source>
</evidence>
<dbReference type="InterPro" id="IPR001387">
    <property type="entry name" value="Cro/C1-type_HTH"/>
</dbReference>
<evidence type="ECO:0000313" key="3">
    <source>
        <dbReference type="Proteomes" id="UP000198867"/>
    </source>
</evidence>
<name>A0A1I5AXG9_9MICO</name>
<feature type="domain" description="HTH cro/C1-type" evidence="1">
    <location>
        <begin position="26"/>
        <end position="80"/>
    </location>
</feature>
<protein>
    <submittedName>
        <fullName evidence="2">Helix-turn-helix domain-containing protein</fullName>
    </submittedName>
</protein>
<dbReference type="Proteomes" id="UP000198867">
    <property type="component" value="Unassembled WGS sequence"/>
</dbReference>
<dbReference type="EMBL" id="FOVM01000004">
    <property type="protein sequence ID" value="SFN67117.1"/>
    <property type="molecule type" value="Genomic_DNA"/>
</dbReference>
<accession>A0A1I5AXG9</accession>
<dbReference type="AlphaFoldDB" id="A0A1I5AXG9"/>
<dbReference type="OrthoDB" id="5584941at2"/>
<dbReference type="Pfam" id="PF13560">
    <property type="entry name" value="HTH_31"/>
    <property type="match status" value="1"/>
</dbReference>
<keyword evidence="3" id="KW-1185">Reference proteome</keyword>
<dbReference type="PROSITE" id="PS50943">
    <property type="entry name" value="HTH_CROC1"/>
    <property type="match status" value="1"/>
</dbReference>